<reference evidence="2 3" key="1">
    <citation type="journal article" date="2019" name="Sci. Rep.">
        <title>A multi-omics analysis of the grapevine pathogen Lasiodiplodia theobromae reveals that temperature affects the expression of virulence- and pathogenicity-related genes.</title>
        <authorList>
            <person name="Felix C."/>
            <person name="Meneses R."/>
            <person name="Goncalves M.F.M."/>
            <person name="Tilleman L."/>
            <person name="Duarte A.S."/>
            <person name="Jorrin-Novo J.V."/>
            <person name="Van de Peer Y."/>
            <person name="Deforce D."/>
            <person name="Van Nieuwerburgh F."/>
            <person name="Esteves A.C."/>
            <person name="Alves A."/>
        </authorList>
    </citation>
    <scope>NUCLEOTIDE SEQUENCE [LARGE SCALE GENOMIC DNA]</scope>
    <source>
        <strain evidence="2 3">LA-SOL3</strain>
    </source>
</reference>
<dbReference type="AlphaFoldDB" id="A0A5N5DKE0"/>
<organism evidence="2 3">
    <name type="scientific">Lasiodiplodia theobromae</name>
    <dbReference type="NCBI Taxonomy" id="45133"/>
    <lineage>
        <taxon>Eukaryota</taxon>
        <taxon>Fungi</taxon>
        <taxon>Dikarya</taxon>
        <taxon>Ascomycota</taxon>
        <taxon>Pezizomycotina</taxon>
        <taxon>Dothideomycetes</taxon>
        <taxon>Dothideomycetes incertae sedis</taxon>
        <taxon>Botryosphaeriales</taxon>
        <taxon>Botryosphaeriaceae</taxon>
        <taxon>Lasiodiplodia</taxon>
    </lineage>
</organism>
<gene>
    <name evidence="2" type="ORF">DBV05_g4132</name>
</gene>
<dbReference type="EMBL" id="VCHE01000018">
    <property type="protein sequence ID" value="KAB2577334.1"/>
    <property type="molecule type" value="Genomic_DNA"/>
</dbReference>
<evidence type="ECO:0000256" key="1">
    <source>
        <dbReference type="SAM" id="MobiDB-lite"/>
    </source>
</evidence>
<accession>A0A5N5DKE0</accession>
<feature type="compositionally biased region" description="Polar residues" evidence="1">
    <location>
        <begin position="184"/>
        <end position="198"/>
    </location>
</feature>
<comment type="caution">
    <text evidence="2">The sequence shown here is derived from an EMBL/GenBank/DDBJ whole genome shotgun (WGS) entry which is preliminary data.</text>
</comment>
<sequence>MDATSDSKHPQASFDMVDELGRPIEQVDLTGAVKDNSEKKKEKPAIEFGAVTFASSTLLLAQNQPEKKMTATITTPDAMKADSRKLTPTPNSNSYHLTSSQQTNKNVERAPTPSHPVQRSNPPPSSSKLKRLGPLTNDESKNYDNDDDGYIDIDAPPPPKKPRLFPSPQTTTTTAPSNPTPYPVTTTTADPSPDSLQRSLAAATDQIKRERARRRKAERRAAEYAQHGAPVMRTAARLARWVVDMYAEHRQQQLGGRRDDEVEAFLGEIRGDVGTKAWGRLLWLGGFLRDNLDEGEEGGEGVGVGVKNGAAKLEKEMNKEAAGGDGATDGGKVAEVGESGGGGAVAKGTTRLEDEVSMKDSVSL</sequence>
<protein>
    <submittedName>
        <fullName evidence="2">Uncharacterized protein</fullName>
    </submittedName>
</protein>
<keyword evidence="3" id="KW-1185">Reference proteome</keyword>
<dbReference type="Proteomes" id="UP000325902">
    <property type="component" value="Unassembled WGS sequence"/>
</dbReference>
<feature type="region of interest" description="Disordered" evidence="1">
    <location>
        <begin position="1"/>
        <end position="21"/>
    </location>
</feature>
<feature type="region of interest" description="Disordered" evidence="1">
    <location>
        <begin position="60"/>
        <end position="225"/>
    </location>
</feature>
<feature type="compositionally biased region" description="Polar residues" evidence="1">
    <location>
        <begin position="86"/>
        <end position="105"/>
    </location>
</feature>
<feature type="compositionally biased region" description="Low complexity" evidence="1">
    <location>
        <begin position="166"/>
        <end position="177"/>
    </location>
</feature>
<name>A0A5N5DKE0_9PEZI</name>
<feature type="region of interest" description="Disordered" evidence="1">
    <location>
        <begin position="317"/>
        <end position="364"/>
    </location>
</feature>
<proteinExistence type="predicted"/>
<evidence type="ECO:0000313" key="2">
    <source>
        <dbReference type="EMBL" id="KAB2577334.1"/>
    </source>
</evidence>
<dbReference type="OrthoDB" id="10638053at2759"/>
<evidence type="ECO:0000313" key="3">
    <source>
        <dbReference type="Proteomes" id="UP000325902"/>
    </source>
</evidence>